<comment type="similarity">
    <text evidence="2">Belongs to the peptidase S1 family. CLIP subfamily.</text>
</comment>
<evidence type="ECO:0000313" key="5">
    <source>
        <dbReference type="EMBL" id="CAG5073972.1"/>
    </source>
</evidence>
<proteinExistence type="inferred from homology"/>
<accession>A0A8J2E1D8</accession>
<dbReference type="AlphaFoldDB" id="A0A8J2E1D8"/>
<protein>
    <submittedName>
        <fullName evidence="5">Trysin-3-like</fullName>
    </submittedName>
</protein>
<dbReference type="OrthoDB" id="6656697at2759"/>
<dbReference type="EMBL" id="CAJNRD030001114">
    <property type="protein sequence ID" value="CAG5073972.1"/>
    <property type="molecule type" value="Genomic_DNA"/>
</dbReference>
<dbReference type="InterPro" id="IPR001254">
    <property type="entry name" value="Trypsin_dom"/>
</dbReference>
<dbReference type="Pfam" id="PF00089">
    <property type="entry name" value="Trypsin"/>
    <property type="match status" value="1"/>
</dbReference>
<dbReference type="InterPro" id="IPR001314">
    <property type="entry name" value="Peptidase_S1A"/>
</dbReference>
<dbReference type="SUPFAM" id="SSF50494">
    <property type="entry name" value="Trypsin-like serine proteases"/>
    <property type="match status" value="1"/>
</dbReference>
<evidence type="ECO:0000256" key="3">
    <source>
        <dbReference type="SAM" id="SignalP"/>
    </source>
</evidence>
<dbReference type="Gene3D" id="2.40.10.10">
    <property type="entry name" value="Trypsin-like serine proteases"/>
    <property type="match status" value="1"/>
</dbReference>
<evidence type="ECO:0000256" key="2">
    <source>
        <dbReference type="ARBA" id="ARBA00024195"/>
    </source>
</evidence>
<organism evidence="5 6">
    <name type="scientific">Cotesia congregata</name>
    <name type="common">Parasitoid wasp</name>
    <name type="synonym">Apanteles congregatus</name>
    <dbReference type="NCBI Taxonomy" id="51543"/>
    <lineage>
        <taxon>Eukaryota</taxon>
        <taxon>Metazoa</taxon>
        <taxon>Ecdysozoa</taxon>
        <taxon>Arthropoda</taxon>
        <taxon>Hexapoda</taxon>
        <taxon>Insecta</taxon>
        <taxon>Pterygota</taxon>
        <taxon>Neoptera</taxon>
        <taxon>Endopterygota</taxon>
        <taxon>Hymenoptera</taxon>
        <taxon>Apocrita</taxon>
        <taxon>Ichneumonoidea</taxon>
        <taxon>Braconidae</taxon>
        <taxon>Microgastrinae</taxon>
        <taxon>Cotesia</taxon>
    </lineage>
</organism>
<evidence type="ECO:0000259" key="4">
    <source>
        <dbReference type="PROSITE" id="PS50240"/>
    </source>
</evidence>
<gene>
    <name evidence="5" type="ORF">HICCMSTLAB_LOCUS744</name>
</gene>
<dbReference type="Proteomes" id="UP000786811">
    <property type="component" value="Unassembled WGS sequence"/>
</dbReference>
<feature type="chain" id="PRO_5035201523" evidence="3">
    <location>
        <begin position="24"/>
        <end position="359"/>
    </location>
</feature>
<feature type="signal peptide" evidence="3">
    <location>
        <begin position="1"/>
        <end position="23"/>
    </location>
</feature>
<dbReference type="SMART" id="SM00020">
    <property type="entry name" value="Tryp_SPc"/>
    <property type="match status" value="1"/>
</dbReference>
<sequence length="359" mass="38327">MIKLSRICSGKLALLTAVVCSFAQTPSINDGIVFSGTTRVTTTTTTTTNTARPNSNCICVSQGTCLSPSATTAVPSIDIRIVNQGQQSCPSGQVLCCGASGSFTSSCGTRKITNSPAQGQGIAKYGEYPWQVAILKPNNEYIGSGVLITSTHILTAAHKVSSYSNLQFKVRLGDWNGIVDSEPYPYQEYYPLTVKIHENFNPSTLYNDIAVIKINGDVPLASSPHINTACLPTALPPVGTQCWVTGWGKNAFGPTGSYQSILREVQVPIIDQSVCENQLRNTRLGGLFYLDRMSFMCAGGEPGKDACTGDGGAPLVCLSSTQQWSVIGLVSWGIGCAQNIPGVYVNVVNYLPWIYQNIS</sequence>
<dbReference type="PANTHER" id="PTHR24258:SF142">
    <property type="entry name" value="PEPTIDASE S1 DOMAIN-CONTAINING PROTEIN"/>
    <property type="match status" value="1"/>
</dbReference>
<dbReference type="InterPro" id="IPR009003">
    <property type="entry name" value="Peptidase_S1_PA"/>
</dbReference>
<feature type="domain" description="Peptidase S1" evidence="4">
    <location>
        <begin position="116"/>
        <end position="359"/>
    </location>
</feature>
<comment type="caution">
    <text evidence="5">The sequence shown here is derived from an EMBL/GenBank/DDBJ whole genome shotgun (WGS) entry which is preliminary data.</text>
</comment>
<dbReference type="InterPro" id="IPR043504">
    <property type="entry name" value="Peptidase_S1_PA_chymotrypsin"/>
</dbReference>
<dbReference type="PRINTS" id="PR00722">
    <property type="entry name" value="CHYMOTRYPSIN"/>
</dbReference>
<dbReference type="GO" id="GO:0004252">
    <property type="term" value="F:serine-type endopeptidase activity"/>
    <property type="evidence" value="ECO:0007669"/>
    <property type="project" value="InterPro"/>
</dbReference>
<dbReference type="FunFam" id="2.40.10.10:FF:000002">
    <property type="entry name" value="Transmembrane protease serine"/>
    <property type="match status" value="1"/>
</dbReference>
<evidence type="ECO:0000313" key="6">
    <source>
        <dbReference type="Proteomes" id="UP000786811"/>
    </source>
</evidence>
<keyword evidence="3" id="KW-0732">Signal</keyword>
<keyword evidence="1" id="KW-1015">Disulfide bond</keyword>
<dbReference type="PANTHER" id="PTHR24258">
    <property type="entry name" value="SERINE PROTEASE-RELATED"/>
    <property type="match status" value="1"/>
</dbReference>
<reference evidence="5" key="1">
    <citation type="submission" date="2021-04" db="EMBL/GenBank/DDBJ databases">
        <authorList>
            <person name="Chebbi M.A.C M."/>
        </authorList>
    </citation>
    <scope>NUCLEOTIDE SEQUENCE</scope>
</reference>
<name>A0A8J2E1D8_COTCN</name>
<keyword evidence="6" id="KW-1185">Reference proteome</keyword>
<dbReference type="PROSITE" id="PS50240">
    <property type="entry name" value="TRYPSIN_DOM"/>
    <property type="match status" value="1"/>
</dbReference>
<dbReference type="CDD" id="cd00190">
    <property type="entry name" value="Tryp_SPc"/>
    <property type="match status" value="1"/>
</dbReference>
<dbReference type="GO" id="GO:0006508">
    <property type="term" value="P:proteolysis"/>
    <property type="evidence" value="ECO:0007669"/>
    <property type="project" value="InterPro"/>
</dbReference>
<evidence type="ECO:0000256" key="1">
    <source>
        <dbReference type="ARBA" id="ARBA00023157"/>
    </source>
</evidence>